<reference evidence="9 10" key="1">
    <citation type="submission" date="2019-02" db="EMBL/GenBank/DDBJ databases">
        <title>Deep-cultivation of Planctomycetes and their phenomic and genomic characterization uncovers novel biology.</title>
        <authorList>
            <person name="Wiegand S."/>
            <person name="Jogler M."/>
            <person name="Boedeker C."/>
            <person name="Pinto D."/>
            <person name="Vollmers J."/>
            <person name="Rivas-Marin E."/>
            <person name="Kohn T."/>
            <person name="Peeters S.H."/>
            <person name="Heuer A."/>
            <person name="Rast P."/>
            <person name="Oberbeckmann S."/>
            <person name="Bunk B."/>
            <person name="Jeske O."/>
            <person name="Meyerdierks A."/>
            <person name="Storesund J.E."/>
            <person name="Kallscheuer N."/>
            <person name="Luecker S."/>
            <person name="Lage O.M."/>
            <person name="Pohl T."/>
            <person name="Merkel B.J."/>
            <person name="Hornburger P."/>
            <person name="Mueller R.-W."/>
            <person name="Bruemmer F."/>
            <person name="Labrenz M."/>
            <person name="Spormann A.M."/>
            <person name="Op den Camp H."/>
            <person name="Overmann J."/>
            <person name="Amann R."/>
            <person name="Jetten M.S.M."/>
            <person name="Mascher T."/>
            <person name="Medema M.H."/>
            <person name="Devos D.P."/>
            <person name="Kaster A.-K."/>
            <person name="Ovreas L."/>
            <person name="Rohde M."/>
            <person name="Galperin M.Y."/>
            <person name="Jogler C."/>
        </authorList>
    </citation>
    <scope>NUCLEOTIDE SEQUENCE [LARGE SCALE GENOMIC DNA]</scope>
    <source>
        <strain evidence="9 10">K22_7</strain>
    </source>
</reference>
<keyword evidence="4 6" id="KW-0479">Metal-binding</keyword>
<feature type="binding site" evidence="7">
    <location>
        <position position="50"/>
    </location>
    <ligand>
        <name>Fe cation</name>
        <dbReference type="ChEBI" id="CHEBI:24875"/>
        <label>1</label>
    </ligand>
</feature>
<dbReference type="PRINTS" id="PR00601">
    <property type="entry name" value="BACFERRITIN"/>
</dbReference>
<keyword evidence="5 6" id="KW-0408">Iron</keyword>
<protein>
    <recommendedName>
        <fullName evidence="6">Bacterioferritin</fullName>
        <ecNumber evidence="6">1.16.3.1</ecNumber>
    </recommendedName>
</protein>
<dbReference type="CDD" id="cd00907">
    <property type="entry name" value="Bacterioferritin"/>
    <property type="match status" value="1"/>
</dbReference>
<dbReference type="PROSITE" id="PS50905">
    <property type="entry name" value="FERRITIN_LIKE"/>
    <property type="match status" value="1"/>
</dbReference>
<keyword evidence="3" id="KW-0349">Heme</keyword>
<dbReference type="InterPro" id="IPR002024">
    <property type="entry name" value="Bacterioferritin"/>
</dbReference>
<dbReference type="GO" id="GO:0006826">
    <property type="term" value="P:iron ion transport"/>
    <property type="evidence" value="ECO:0007669"/>
    <property type="project" value="InterPro"/>
</dbReference>
<feature type="binding site" evidence="7">
    <location>
        <position position="129"/>
    </location>
    <ligand>
        <name>Fe cation</name>
        <dbReference type="ChEBI" id="CHEBI:24875"/>
        <label>2</label>
    </ligand>
</feature>
<evidence type="ECO:0000256" key="4">
    <source>
        <dbReference type="ARBA" id="ARBA00022723"/>
    </source>
</evidence>
<evidence type="ECO:0000256" key="2">
    <source>
        <dbReference type="ARBA" id="ARBA00022434"/>
    </source>
</evidence>
<dbReference type="EMBL" id="CP036525">
    <property type="protein sequence ID" value="QDT04795.1"/>
    <property type="molecule type" value="Genomic_DNA"/>
</dbReference>
<evidence type="ECO:0000259" key="8">
    <source>
        <dbReference type="PROSITE" id="PS50905"/>
    </source>
</evidence>
<dbReference type="PANTHER" id="PTHR30295:SF0">
    <property type="entry name" value="BACTERIOFERRITIN"/>
    <property type="match status" value="1"/>
</dbReference>
<feature type="domain" description="Ferritin-like diiron" evidence="8">
    <location>
        <begin position="1"/>
        <end position="144"/>
    </location>
</feature>
<feature type="binding site" evidence="7">
    <location>
        <position position="50"/>
    </location>
    <ligand>
        <name>Fe cation</name>
        <dbReference type="ChEBI" id="CHEBI:24875"/>
        <label>2</label>
    </ligand>
</feature>
<dbReference type="Proteomes" id="UP000318538">
    <property type="component" value="Chromosome"/>
</dbReference>
<keyword evidence="9" id="KW-0560">Oxidoreductase</keyword>
<keyword evidence="10" id="KW-1185">Reference proteome</keyword>
<feature type="binding site" evidence="7">
    <location>
        <position position="49"/>
    </location>
    <ligand>
        <name>Fe cation</name>
        <dbReference type="ChEBI" id="CHEBI:24875"/>
        <label>3</label>
    </ligand>
</feature>
<dbReference type="OrthoDB" id="9800505at2"/>
<feature type="binding site" description="axial binding residue" evidence="7">
    <location>
        <position position="51"/>
    </location>
    <ligand>
        <name>heme b</name>
        <dbReference type="ChEBI" id="CHEBI:60344"/>
        <note>ligand shared between dimeric partners</note>
    </ligand>
    <ligandPart>
        <name>Fe</name>
        <dbReference type="ChEBI" id="CHEBI:18248"/>
    </ligandPart>
</feature>
<dbReference type="InterPro" id="IPR012347">
    <property type="entry name" value="Ferritin-like"/>
</dbReference>
<dbReference type="RefSeq" id="WP_145170596.1">
    <property type="nucleotide sequence ID" value="NZ_CP036525.1"/>
</dbReference>
<evidence type="ECO:0000256" key="7">
    <source>
        <dbReference type="PIRSR" id="PIRSR002560-1"/>
    </source>
</evidence>
<evidence type="ECO:0000256" key="5">
    <source>
        <dbReference type="ARBA" id="ARBA00023004"/>
    </source>
</evidence>
<dbReference type="SUPFAM" id="SSF47240">
    <property type="entry name" value="Ferritin-like"/>
    <property type="match status" value="1"/>
</dbReference>
<sequence length="163" mass="18545">MNKPITKQNLQTALSMELTAMHQYQLHACVLDDWGMDLLAAKMREEMMEEMGHSEAFLVRLLFLKGEPRVEHAKLPKRATSLKEMFELDLADETEAIEFYSKASVEAAQEGDIGGRLLFERIALDEEGHMSWLELQLDLLKRMGEPAYIAKHMPAPTTHSSAE</sequence>
<dbReference type="KEGG" id="rlc:K227x_31920"/>
<dbReference type="InterPro" id="IPR009040">
    <property type="entry name" value="Ferritin-like_diiron"/>
</dbReference>
<keyword evidence="2 6" id="KW-0409">Iron storage</keyword>
<proteinExistence type="inferred from homology"/>
<dbReference type="EC" id="1.16.3.1" evidence="6"/>
<gene>
    <name evidence="9" type="primary">bfr</name>
    <name evidence="9" type="ORF">K227x_31920</name>
</gene>
<dbReference type="Gene3D" id="1.20.1260.10">
    <property type="match status" value="1"/>
</dbReference>
<feature type="binding site" evidence="7">
    <location>
        <position position="126"/>
    </location>
    <ligand>
        <name>Fe cation</name>
        <dbReference type="ChEBI" id="CHEBI:24875"/>
        <label>1</label>
    </ligand>
</feature>
<evidence type="ECO:0000256" key="3">
    <source>
        <dbReference type="ARBA" id="ARBA00022617"/>
    </source>
</evidence>
<organism evidence="9 10">
    <name type="scientific">Rubripirellula lacrimiformis</name>
    <dbReference type="NCBI Taxonomy" id="1930273"/>
    <lineage>
        <taxon>Bacteria</taxon>
        <taxon>Pseudomonadati</taxon>
        <taxon>Planctomycetota</taxon>
        <taxon>Planctomycetia</taxon>
        <taxon>Pirellulales</taxon>
        <taxon>Pirellulaceae</taxon>
        <taxon>Rubripirellula</taxon>
    </lineage>
</organism>
<dbReference type="GO" id="GO:0020037">
    <property type="term" value="F:heme binding"/>
    <property type="evidence" value="ECO:0007669"/>
    <property type="project" value="TreeGrafter"/>
</dbReference>
<dbReference type="AlphaFoldDB" id="A0A517NCC9"/>
<comment type="catalytic activity">
    <reaction evidence="6">
        <text>4 Fe(2+) + O2 + 4 H(+) = 4 Fe(3+) + 2 H2O</text>
        <dbReference type="Rhea" id="RHEA:11148"/>
        <dbReference type="ChEBI" id="CHEBI:15377"/>
        <dbReference type="ChEBI" id="CHEBI:15378"/>
        <dbReference type="ChEBI" id="CHEBI:15379"/>
        <dbReference type="ChEBI" id="CHEBI:29033"/>
        <dbReference type="ChEBI" id="CHEBI:29034"/>
        <dbReference type="EC" id="1.16.3.1"/>
    </reaction>
</comment>
<accession>A0A517NCC9</accession>
<evidence type="ECO:0000313" key="9">
    <source>
        <dbReference type="EMBL" id="QDT04795.1"/>
    </source>
</evidence>
<dbReference type="GO" id="GO:0005829">
    <property type="term" value="C:cytosol"/>
    <property type="evidence" value="ECO:0007669"/>
    <property type="project" value="TreeGrafter"/>
</dbReference>
<dbReference type="PIRSF" id="PIRSF002560">
    <property type="entry name" value="Bacterioferritin"/>
    <property type="match status" value="1"/>
</dbReference>
<feature type="binding site" evidence="7">
    <location>
        <position position="53"/>
    </location>
    <ligand>
        <name>Fe cation</name>
        <dbReference type="ChEBI" id="CHEBI:24875"/>
        <label>1</label>
    </ligand>
</feature>
<evidence type="ECO:0000313" key="10">
    <source>
        <dbReference type="Proteomes" id="UP000318538"/>
    </source>
</evidence>
<dbReference type="Pfam" id="PF00210">
    <property type="entry name" value="Ferritin"/>
    <property type="match status" value="1"/>
</dbReference>
<dbReference type="InterPro" id="IPR009078">
    <property type="entry name" value="Ferritin-like_SF"/>
</dbReference>
<comment type="function">
    <text evidence="6">Iron-storage protein, whose ferroxidase center binds Fe(2+), oxidizes it using dioxygen to Fe(3+), and participates in the subsequent Fe(3+) oxide mineral core formation within the central cavity of the BFR protein shell.</text>
</comment>
<feature type="binding site" evidence="7">
    <location>
        <position position="17"/>
    </location>
    <ligand>
        <name>Fe cation</name>
        <dbReference type="ChEBI" id="CHEBI:24875"/>
        <label>1</label>
    </ligand>
</feature>
<evidence type="ECO:0000256" key="6">
    <source>
        <dbReference type="PIRNR" id="PIRNR002560"/>
    </source>
</evidence>
<dbReference type="PANTHER" id="PTHR30295">
    <property type="entry name" value="BACTERIOFERRITIN"/>
    <property type="match status" value="1"/>
</dbReference>
<dbReference type="InterPro" id="IPR008331">
    <property type="entry name" value="Ferritin_DPS_dom"/>
</dbReference>
<feature type="binding site" evidence="7">
    <location>
        <position position="126"/>
    </location>
    <ligand>
        <name>Fe cation</name>
        <dbReference type="ChEBI" id="CHEBI:24875"/>
        <label>2</label>
    </ligand>
</feature>
<dbReference type="GO" id="GO:0004322">
    <property type="term" value="F:ferroxidase activity"/>
    <property type="evidence" value="ECO:0007669"/>
    <property type="project" value="UniProtKB-EC"/>
</dbReference>
<feature type="binding site" evidence="7">
    <location>
        <position position="93"/>
    </location>
    <ligand>
        <name>Fe cation</name>
        <dbReference type="ChEBI" id="CHEBI:24875"/>
        <label>2</label>
    </ligand>
</feature>
<dbReference type="GO" id="GO:0006879">
    <property type="term" value="P:intracellular iron ion homeostasis"/>
    <property type="evidence" value="ECO:0007669"/>
    <property type="project" value="UniProtKB-KW"/>
</dbReference>
<dbReference type="GO" id="GO:0008199">
    <property type="term" value="F:ferric iron binding"/>
    <property type="evidence" value="ECO:0007669"/>
    <property type="project" value="InterPro"/>
</dbReference>
<name>A0A517NCC9_9BACT</name>
<comment type="similarity">
    <text evidence="1 6">Belongs to the bacterioferritin family.</text>
</comment>
<evidence type="ECO:0000256" key="1">
    <source>
        <dbReference type="ARBA" id="ARBA00008093"/>
    </source>
</evidence>